<dbReference type="AlphaFoldDB" id="A0A0F0CNN9"/>
<dbReference type="EMBL" id="JYNY01000232">
    <property type="protein sequence ID" value="KJJ84948.1"/>
    <property type="molecule type" value="Genomic_DNA"/>
</dbReference>
<evidence type="ECO:0008006" key="3">
    <source>
        <dbReference type="Google" id="ProtNLM"/>
    </source>
</evidence>
<evidence type="ECO:0000313" key="2">
    <source>
        <dbReference type="Proteomes" id="UP000033428"/>
    </source>
</evidence>
<protein>
    <recommendedName>
        <fullName evidence="3">Methyltransferase domain-containing protein</fullName>
    </recommendedName>
</protein>
<dbReference type="PATRIC" id="fig|1609969.3.peg.1266"/>
<reference evidence="1 2" key="1">
    <citation type="submission" date="2015-02" db="EMBL/GenBank/DDBJ databases">
        <title>Single-cell genomics of uncultivated deep-branching MTB reveals a conserved set of magnetosome genes.</title>
        <authorList>
            <person name="Kolinko S."/>
            <person name="Richter M."/>
            <person name="Glockner F.O."/>
            <person name="Brachmann A."/>
            <person name="Schuler D."/>
        </authorList>
    </citation>
    <scope>NUCLEOTIDE SEQUENCE [LARGE SCALE GENOMIC DNA]</scope>
    <source>
        <strain evidence="1">SKK-01</strain>
    </source>
</reference>
<dbReference type="InterPro" id="IPR029063">
    <property type="entry name" value="SAM-dependent_MTases_sf"/>
</dbReference>
<comment type="caution">
    <text evidence="1">The sequence shown here is derived from an EMBL/GenBank/DDBJ whole genome shotgun (WGS) entry which is preliminary data.</text>
</comment>
<keyword evidence="2" id="KW-1185">Reference proteome</keyword>
<gene>
    <name evidence="1" type="ORF">OMAG_001178</name>
</gene>
<sequence>MFFNFNFKKSISLFIIFIFLFEICSYSLGIFPASHNPPVKVDIITTFLKQGNIIRFALTDEEKYFLKKSNTDCVRLFSGQATHLVSSELFDDKVRLLRGVWREDIKFFLKLAEKDIVKKIKKIAREKISLNKELNVRSDDNNYIDGILVNALRVFLFKREKLISKMPNETYEKIIETIKQKYPDFLNIFSSHKTLNEAILFARKKELSPLKEKSSGALEENLKENNFEPEKMRAMYQLAEKFIYIQQKSNSIDIPIEYKKILAELFYHLNMQDFTQVYELEMSLVEAFKKNNIKSIFQMEGEDVYFLCSIAGALKKAGGKIMCVSNEDSDVMDSNGVDYLLENNNVEIIEEDINFSDIEKYDLAVIKENGELVLKINKIRGKEKGHIKNETNMDFLETRRAVEFEKMYIASGKFLESNKLLNVNAAHDGYKEILARIFSNLGARFFDGTQDIHCALAKALKENNIKSILEIGAGDCVFLAALYSVAKEAGCALTGIDVEPSYKNSVRDILVKNNVKIYKGDANNISDFQKYDLIIMSGVASLRGIYLKKNEIAPSLEAGYSLRELNLIVSKSLKIISKAITLLSENKKAVLIANTCESVVLAYKEHVASIADILLWDTARRNEEVYEFILRQIRDNDGRVLWKKIFKQAATLIVVSKKGKQAINKIDTSVSNDINFERLLRFDLLYPVLSKKILEYTIRYDESRLNEGQIEIIKEYSRMFNEKTGACIKAMPFSSNKGGRNFLIAVETRENGREFGYGEINLTIQGVGNTGSLEGYLLKMVGMLNIVLATASIPLDVKEDEINSVYVPILKFVKDQYENIFDTELLLNGAAQDILKTIRYIVMVLPSSLKVSEDIIEQYNIQARQALIAA</sequence>
<evidence type="ECO:0000313" key="1">
    <source>
        <dbReference type="EMBL" id="KJJ84948.1"/>
    </source>
</evidence>
<name>A0A0F0CNN9_9BACT</name>
<accession>A0A0F0CNN9</accession>
<dbReference type="Gene3D" id="3.40.50.150">
    <property type="entry name" value="Vaccinia Virus protein VP39"/>
    <property type="match status" value="1"/>
</dbReference>
<dbReference type="Proteomes" id="UP000033428">
    <property type="component" value="Unassembled WGS sequence"/>
</dbReference>
<organism evidence="1 2">
    <name type="scientific">Candidatus Omnitrophus magneticus</name>
    <dbReference type="NCBI Taxonomy" id="1609969"/>
    <lineage>
        <taxon>Bacteria</taxon>
        <taxon>Pseudomonadati</taxon>
        <taxon>Candidatus Omnitrophota</taxon>
        <taxon>Candidatus Omnitrophus</taxon>
    </lineage>
</organism>
<proteinExistence type="predicted"/>
<dbReference type="SUPFAM" id="SSF53335">
    <property type="entry name" value="S-adenosyl-L-methionine-dependent methyltransferases"/>
    <property type="match status" value="1"/>
</dbReference>